<feature type="domain" description="DUF4396" evidence="2">
    <location>
        <begin position="69"/>
        <end position="211"/>
    </location>
</feature>
<feature type="transmembrane region" description="Helical" evidence="1">
    <location>
        <begin position="79"/>
        <end position="101"/>
    </location>
</feature>
<feature type="transmembrane region" description="Helical" evidence="1">
    <location>
        <begin position="107"/>
        <end position="130"/>
    </location>
</feature>
<comment type="caution">
    <text evidence="3">The sequence shown here is derived from an EMBL/GenBank/DDBJ whole genome shotgun (WGS) entry which is preliminary data.</text>
</comment>
<dbReference type="STRING" id="1371.GCA_900166605_01520"/>
<reference evidence="3 4" key="1">
    <citation type="submission" date="2019-07" db="EMBL/GenBank/DDBJ databases">
        <title>Whole genome shotgun sequence of Marinococcus halophilus NBRC 102359.</title>
        <authorList>
            <person name="Hosoyama A."/>
            <person name="Uohara A."/>
            <person name="Ohji S."/>
            <person name="Ichikawa N."/>
        </authorList>
    </citation>
    <scope>NUCLEOTIDE SEQUENCE [LARGE SCALE GENOMIC DNA]</scope>
    <source>
        <strain evidence="3 4">NBRC 102359</strain>
    </source>
</reference>
<evidence type="ECO:0000256" key="1">
    <source>
        <dbReference type="SAM" id="Phobius"/>
    </source>
</evidence>
<name>A0A510Y4Y0_MARHA</name>
<organism evidence="3 4">
    <name type="scientific">Marinococcus halophilus</name>
    <dbReference type="NCBI Taxonomy" id="1371"/>
    <lineage>
        <taxon>Bacteria</taxon>
        <taxon>Bacillati</taxon>
        <taxon>Bacillota</taxon>
        <taxon>Bacilli</taxon>
        <taxon>Bacillales</taxon>
        <taxon>Bacillaceae</taxon>
        <taxon>Marinococcus</taxon>
    </lineage>
</organism>
<accession>A0A510Y4Y0</accession>
<dbReference type="AlphaFoldDB" id="A0A510Y4Y0"/>
<dbReference type="EMBL" id="BJUN01000006">
    <property type="protein sequence ID" value="GEK58426.1"/>
    <property type="molecule type" value="Genomic_DNA"/>
</dbReference>
<dbReference type="Proteomes" id="UP000321051">
    <property type="component" value="Unassembled WGS sequence"/>
</dbReference>
<feature type="transmembrane region" description="Helical" evidence="1">
    <location>
        <begin position="151"/>
        <end position="171"/>
    </location>
</feature>
<gene>
    <name evidence="3" type="ORF">MHA01_13310</name>
</gene>
<dbReference type="OrthoDB" id="510720at2"/>
<dbReference type="RefSeq" id="WP_094908200.1">
    <property type="nucleotide sequence ID" value="NZ_BJUN01000006.1"/>
</dbReference>
<sequence>MDTISIIAVVSLAAAFLSTAIVIVDVRRNPQPMMVMNIVWPLTVLYSGPLGLFFYYYIGRKGHGDKPMWQSTVASTSHCGAGCALGDMVGIPIVVALGWTIAGTRLFADYIVEFILAYTFGIFFQLASILPMHEHMSKSYAVKQAAKADTLSLVAYQIGMFGFMALVHFVFFATPPSPAGPTFWFMMQIAMVIGFLTSYPVNWWLVDKGIKHAM</sequence>
<protein>
    <submittedName>
        <fullName evidence="3">Membrane protein</fullName>
    </submittedName>
</protein>
<dbReference type="Pfam" id="PF14342">
    <property type="entry name" value="DUF4396"/>
    <property type="match status" value="1"/>
</dbReference>
<evidence type="ECO:0000313" key="4">
    <source>
        <dbReference type="Proteomes" id="UP000321051"/>
    </source>
</evidence>
<proteinExistence type="predicted"/>
<keyword evidence="1" id="KW-0472">Membrane</keyword>
<evidence type="ECO:0000313" key="3">
    <source>
        <dbReference type="EMBL" id="GEK58426.1"/>
    </source>
</evidence>
<keyword evidence="1" id="KW-0812">Transmembrane</keyword>
<feature type="transmembrane region" description="Helical" evidence="1">
    <location>
        <begin position="38"/>
        <end position="58"/>
    </location>
</feature>
<keyword evidence="4" id="KW-1185">Reference proteome</keyword>
<evidence type="ECO:0000259" key="2">
    <source>
        <dbReference type="Pfam" id="PF14342"/>
    </source>
</evidence>
<keyword evidence="1" id="KW-1133">Transmembrane helix</keyword>
<dbReference type="InterPro" id="IPR025509">
    <property type="entry name" value="DUF4396"/>
</dbReference>
<feature type="transmembrane region" description="Helical" evidence="1">
    <location>
        <begin position="183"/>
        <end position="206"/>
    </location>
</feature>